<comment type="similarity">
    <text evidence="1">Belongs to the DP1 family.</text>
</comment>
<keyword evidence="4" id="KW-1185">Reference proteome</keyword>
<proteinExistence type="inferred from homology"/>
<dbReference type="Proteomes" id="UP001472677">
    <property type="component" value="Unassembled WGS sequence"/>
</dbReference>
<feature type="region of interest" description="Disordered" evidence="2">
    <location>
        <begin position="163"/>
        <end position="228"/>
    </location>
</feature>
<reference evidence="3 4" key="1">
    <citation type="journal article" date="2024" name="G3 (Bethesda)">
        <title>Genome assembly of Hibiscus sabdariffa L. provides insights into metabolisms of medicinal natural products.</title>
        <authorList>
            <person name="Kim T."/>
        </authorList>
    </citation>
    <scope>NUCLEOTIDE SEQUENCE [LARGE SCALE GENOMIC DNA]</scope>
    <source>
        <strain evidence="3">TK-2024</strain>
        <tissue evidence="3">Old leaves</tissue>
    </source>
</reference>
<comment type="caution">
    <text evidence="3">The sequence shown here is derived from an EMBL/GenBank/DDBJ whole genome shotgun (WGS) entry which is preliminary data.</text>
</comment>
<evidence type="ECO:0000313" key="3">
    <source>
        <dbReference type="EMBL" id="KAK8530006.1"/>
    </source>
</evidence>
<protein>
    <recommendedName>
        <fullName evidence="1">HVA22-like protein</fullName>
    </recommendedName>
</protein>
<organism evidence="3 4">
    <name type="scientific">Hibiscus sabdariffa</name>
    <name type="common">roselle</name>
    <dbReference type="NCBI Taxonomy" id="183260"/>
    <lineage>
        <taxon>Eukaryota</taxon>
        <taxon>Viridiplantae</taxon>
        <taxon>Streptophyta</taxon>
        <taxon>Embryophyta</taxon>
        <taxon>Tracheophyta</taxon>
        <taxon>Spermatophyta</taxon>
        <taxon>Magnoliopsida</taxon>
        <taxon>eudicotyledons</taxon>
        <taxon>Gunneridae</taxon>
        <taxon>Pentapetalae</taxon>
        <taxon>rosids</taxon>
        <taxon>malvids</taxon>
        <taxon>Malvales</taxon>
        <taxon>Malvaceae</taxon>
        <taxon>Malvoideae</taxon>
        <taxon>Hibiscus</taxon>
    </lineage>
</organism>
<dbReference type="PANTHER" id="PTHR12300:SF117">
    <property type="entry name" value="LP05237P-RELATED"/>
    <property type="match status" value="1"/>
</dbReference>
<accession>A0ABR2D5H3</accession>
<evidence type="ECO:0000313" key="4">
    <source>
        <dbReference type="Proteomes" id="UP001472677"/>
    </source>
</evidence>
<dbReference type="Pfam" id="PF03134">
    <property type="entry name" value="TB2_DP1_HVA22"/>
    <property type="match status" value="1"/>
</dbReference>
<dbReference type="PANTHER" id="PTHR12300">
    <property type="entry name" value="HVA22-LIKE PROTEINS"/>
    <property type="match status" value="1"/>
</dbReference>
<sequence>MGSFLSRTLLLAFGYAYPAYECFKAVENNNNPEIHQLRFWCQYWVLVAILTVCEKIGDVFISWLPLYSEVKLAFVVYLWYPKWKGTTYVYNCFLRPYVAKHETEIDRNLLELKMKAREVWFVYWHEAVKYGHARFHQMLRCCSSQDPYVPCLDQQHENLREAETVGSSKASLTKPKQLEPRHLPVSSSLPVSEDDADADADYLPTNSTPSAGNGIGNSNPRHKGTETKRRAIWRIFKTTKPHKII</sequence>
<feature type="compositionally biased region" description="Polar residues" evidence="2">
    <location>
        <begin position="204"/>
        <end position="219"/>
    </location>
</feature>
<comment type="subcellular location">
    <subcellularLocation>
        <location evidence="1">Membrane</location>
        <topology evidence="1">Multi-pass membrane protein</topology>
    </subcellularLocation>
</comment>
<gene>
    <name evidence="3" type="ORF">V6N12_060767</name>
</gene>
<evidence type="ECO:0000256" key="2">
    <source>
        <dbReference type="SAM" id="MobiDB-lite"/>
    </source>
</evidence>
<dbReference type="EMBL" id="JBBPBM010000036">
    <property type="protein sequence ID" value="KAK8530006.1"/>
    <property type="molecule type" value="Genomic_DNA"/>
</dbReference>
<evidence type="ECO:0000256" key="1">
    <source>
        <dbReference type="RuleBase" id="RU362006"/>
    </source>
</evidence>
<dbReference type="InterPro" id="IPR004345">
    <property type="entry name" value="TB2_DP1_HVA22"/>
</dbReference>
<name>A0ABR2D5H3_9ROSI</name>